<accession>A0A327QMM7</accession>
<dbReference type="InterPro" id="IPR013785">
    <property type="entry name" value="Aldolase_TIM"/>
</dbReference>
<comment type="cofactor">
    <cofactor evidence="1">
        <name>FMN</name>
        <dbReference type="ChEBI" id="CHEBI:58210"/>
    </cofactor>
</comment>
<comment type="caution">
    <text evidence="5">The sequence shown here is derived from an EMBL/GenBank/DDBJ whole genome shotgun (WGS) entry which is preliminary data.</text>
</comment>
<dbReference type="FunFam" id="3.20.20.70:FF:000059">
    <property type="entry name" value="N-ethylmaleimide reductase, FMN-linked"/>
    <property type="match status" value="1"/>
</dbReference>
<dbReference type="SUPFAM" id="SSF51395">
    <property type="entry name" value="FMN-linked oxidoreductases"/>
    <property type="match status" value="1"/>
</dbReference>
<proteinExistence type="inferred from homology"/>
<name>A0A327QMM7_9BACT</name>
<evidence type="ECO:0000256" key="2">
    <source>
        <dbReference type="ARBA" id="ARBA00005979"/>
    </source>
</evidence>
<dbReference type="Pfam" id="PF00724">
    <property type="entry name" value="Oxidored_FMN"/>
    <property type="match status" value="1"/>
</dbReference>
<dbReference type="PANTHER" id="PTHR22893:SF91">
    <property type="entry name" value="NADPH DEHYDROGENASE 2-RELATED"/>
    <property type="match status" value="1"/>
</dbReference>
<dbReference type="InterPro" id="IPR045247">
    <property type="entry name" value="Oye-like"/>
</dbReference>
<comment type="similarity">
    <text evidence="2">Belongs to the NADH:flavin oxidoreductase/NADH oxidase family.</text>
</comment>
<dbReference type="GO" id="GO:0010181">
    <property type="term" value="F:FMN binding"/>
    <property type="evidence" value="ECO:0007669"/>
    <property type="project" value="InterPro"/>
</dbReference>
<protein>
    <submittedName>
        <fullName evidence="5">N-ethylmaleimide reductase</fullName>
    </submittedName>
</protein>
<dbReference type="CDD" id="cd02933">
    <property type="entry name" value="OYE_like_FMN"/>
    <property type="match status" value="1"/>
</dbReference>
<evidence type="ECO:0000256" key="1">
    <source>
        <dbReference type="ARBA" id="ARBA00001917"/>
    </source>
</evidence>
<dbReference type="Proteomes" id="UP000249547">
    <property type="component" value="Unassembled WGS sequence"/>
</dbReference>
<organism evidence="5 6">
    <name type="scientific">Chitinophaga skermanii</name>
    <dbReference type="NCBI Taxonomy" id="331697"/>
    <lineage>
        <taxon>Bacteria</taxon>
        <taxon>Pseudomonadati</taxon>
        <taxon>Bacteroidota</taxon>
        <taxon>Chitinophagia</taxon>
        <taxon>Chitinophagales</taxon>
        <taxon>Chitinophagaceae</taxon>
        <taxon>Chitinophaga</taxon>
    </lineage>
</organism>
<dbReference type="OrthoDB" id="9772736at2"/>
<dbReference type="Gene3D" id="3.20.20.70">
    <property type="entry name" value="Aldolase class I"/>
    <property type="match status" value="1"/>
</dbReference>
<gene>
    <name evidence="5" type="ORF">LX64_02279</name>
</gene>
<evidence type="ECO:0000256" key="3">
    <source>
        <dbReference type="ARBA" id="ARBA00023002"/>
    </source>
</evidence>
<keyword evidence="6" id="KW-1185">Reference proteome</keyword>
<dbReference type="PANTHER" id="PTHR22893">
    <property type="entry name" value="NADH OXIDOREDUCTASE-RELATED"/>
    <property type="match status" value="1"/>
</dbReference>
<dbReference type="EMBL" id="QLLL01000004">
    <property type="protein sequence ID" value="RAJ05125.1"/>
    <property type="molecule type" value="Genomic_DNA"/>
</dbReference>
<dbReference type="AlphaFoldDB" id="A0A327QMM7"/>
<feature type="domain" description="NADH:flavin oxidoreductase/NADH oxidase N-terminal" evidence="4">
    <location>
        <begin position="6"/>
        <end position="334"/>
    </location>
</feature>
<dbReference type="GO" id="GO:0005829">
    <property type="term" value="C:cytosol"/>
    <property type="evidence" value="ECO:0007669"/>
    <property type="project" value="UniProtKB-ARBA"/>
</dbReference>
<reference evidence="5 6" key="1">
    <citation type="submission" date="2018-06" db="EMBL/GenBank/DDBJ databases">
        <title>Genomic Encyclopedia of Archaeal and Bacterial Type Strains, Phase II (KMG-II): from individual species to whole genera.</title>
        <authorList>
            <person name="Goeker M."/>
        </authorList>
    </citation>
    <scope>NUCLEOTIDE SEQUENCE [LARGE SCALE GENOMIC DNA]</scope>
    <source>
        <strain evidence="5 6">DSM 23857</strain>
    </source>
</reference>
<evidence type="ECO:0000313" key="6">
    <source>
        <dbReference type="Proteomes" id="UP000249547"/>
    </source>
</evidence>
<dbReference type="InterPro" id="IPR001155">
    <property type="entry name" value="OxRdtase_FMN_N"/>
</dbReference>
<dbReference type="GO" id="GO:0016628">
    <property type="term" value="F:oxidoreductase activity, acting on the CH-CH group of donors, NAD or NADP as acceptor"/>
    <property type="evidence" value="ECO:0007669"/>
    <property type="project" value="UniProtKB-ARBA"/>
</dbReference>
<evidence type="ECO:0000259" key="4">
    <source>
        <dbReference type="Pfam" id="PF00724"/>
    </source>
</evidence>
<dbReference type="RefSeq" id="WP_111597746.1">
    <property type="nucleotide sequence ID" value="NZ_QLLL01000004.1"/>
</dbReference>
<keyword evidence="3" id="KW-0560">Oxidoreductase</keyword>
<evidence type="ECO:0000313" key="5">
    <source>
        <dbReference type="EMBL" id="RAJ05125.1"/>
    </source>
</evidence>
<sequence length="357" mass="38341">MPQQILFEPYQLGTHTLSNRIVMAPMTRSRAVNNLPNELIAAYYSQRASAGLIIVEGTSPSPSGTGYCRIPGIYTDTQIAAWQLTTQAVHEAGGKIFLQIMHTGRVAHALNIPTGGEIIAPSAIAVDGNIYTDAKGMQPYSLPRAIEIHEIPGIIAEHVQAAQNAIAAGFDGIEIHGAYGYLIEQFLSPNSNLRTDAYGGTIENRTRFLFELMEAITAAVGPDKVGLRLSPYNTAYSIGAYDAAIVHDTYAFIAEKMAALNIVYLHVSTNAGTDAQTLQAIRDAFPNTIIQCGTLTAATASELIHKGAADLAAFGKPFIANPDLVLRFKNNHTLNECKPQLFYTPGGEGLVDYPCCS</sequence>